<feature type="compositionally biased region" description="Polar residues" evidence="1">
    <location>
        <begin position="129"/>
        <end position="145"/>
    </location>
</feature>
<feature type="region of interest" description="Disordered" evidence="1">
    <location>
        <begin position="1"/>
        <end position="109"/>
    </location>
</feature>
<feature type="region of interest" description="Disordered" evidence="1">
    <location>
        <begin position="125"/>
        <end position="145"/>
    </location>
</feature>
<feature type="compositionally biased region" description="Basic and acidic residues" evidence="1">
    <location>
        <begin position="55"/>
        <end position="65"/>
    </location>
</feature>
<protein>
    <submittedName>
        <fullName evidence="2">Uncharacterized protein</fullName>
    </submittedName>
</protein>
<name>A0A2K3MFF8_TRIPR</name>
<evidence type="ECO:0000256" key="1">
    <source>
        <dbReference type="SAM" id="MobiDB-lite"/>
    </source>
</evidence>
<evidence type="ECO:0000313" key="3">
    <source>
        <dbReference type="Proteomes" id="UP000236291"/>
    </source>
</evidence>
<sequence>MRERGRERERGAEPRANLGQPFRSPPSPEARHKWGGDQADGGDWTEVCYRRKKEQRQEGRRKDRMQLASRYQRRSFSVTDFRSLRDDRSPFPDSSRCDHDHCRNPRYSHSRDCYRARRDSWMKQRRRSCSVSSNRYRNQTAAARG</sequence>
<accession>A0A2K3MFF8</accession>
<dbReference type="AlphaFoldDB" id="A0A2K3MFF8"/>
<feature type="compositionally biased region" description="Basic and acidic residues" evidence="1">
    <location>
        <begin position="82"/>
        <end position="109"/>
    </location>
</feature>
<dbReference type="EMBL" id="ASHM01060070">
    <property type="protein sequence ID" value="PNX89521.1"/>
    <property type="molecule type" value="Genomic_DNA"/>
</dbReference>
<comment type="caution">
    <text evidence="2">The sequence shown here is derived from an EMBL/GenBank/DDBJ whole genome shotgun (WGS) entry which is preliminary data.</text>
</comment>
<gene>
    <name evidence="2" type="ORF">L195_g045641</name>
</gene>
<reference evidence="2 3" key="2">
    <citation type="journal article" date="2017" name="Front. Plant Sci.">
        <title>Gene Classification and Mining of Molecular Markers Useful in Red Clover (Trifolium pratense) Breeding.</title>
        <authorList>
            <person name="Istvanek J."/>
            <person name="Dluhosova J."/>
            <person name="Dluhos P."/>
            <person name="Patkova L."/>
            <person name="Nedelnik J."/>
            <person name="Repkova J."/>
        </authorList>
    </citation>
    <scope>NUCLEOTIDE SEQUENCE [LARGE SCALE GENOMIC DNA]</scope>
    <source>
        <strain evidence="3">cv. Tatra</strain>
        <tissue evidence="2">Young leaves</tissue>
    </source>
</reference>
<reference evidence="2 3" key="1">
    <citation type="journal article" date="2014" name="Am. J. Bot.">
        <title>Genome assembly and annotation for red clover (Trifolium pratense; Fabaceae).</title>
        <authorList>
            <person name="Istvanek J."/>
            <person name="Jaros M."/>
            <person name="Krenek A."/>
            <person name="Repkova J."/>
        </authorList>
    </citation>
    <scope>NUCLEOTIDE SEQUENCE [LARGE SCALE GENOMIC DNA]</scope>
    <source>
        <strain evidence="3">cv. Tatra</strain>
        <tissue evidence="2">Young leaves</tissue>
    </source>
</reference>
<evidence type="ECO:0000313" key="2">
    <source>
        <dbReference type="EMBL" id="PNX89521.1"/>
    </source>
</evidence>
<proteinExistence type="predicted"/>
<feature type="compositionally biased region" description="Basic and acidic residues" evidence="1">
    <location>
        <begin position="1"/>
        <end position="13"/>
    </location>
</feature>
<organism evidence="2 3">
    <name type="scientific">Trifolium pratense</name>
    <name type="common">Red clover</name>
    <dbReference type="NCBI Taxonomy" id="57577"/>
    <lineage>
        <taxon>Eukaryota</taxon>
        <taxon>Viridiplantae</taxon>
        <taxon>Streptophyta</taxon>
        <taxon>Embryophyta</taxon>
        <taxon>Tracheophyta</taxon>
        <taxon>Spermatophyta</taxon>
        <taxon>Magnoliopsida</taxon>
        <taxon>eudicotyledons</taxon>
        <taxon>Gunneridae</taxon>
        <taxon>Pentapetalae</taxon>
        <taxon>rosids</taxon>
        <taxon>fabids</taxon>
        <taxon>Fabales</taxon>
        <taxon>Fabaceae</taxon>
        <taxon>Papilionoideae</taxon>
        <taxon>50 kb inversion clade</taxon>
        <taxon>NPAAA clade</taxon>
        <taxon>Hologalegina</taxon>
        <taxon>IRL clade</taxon>
        <taxon>Trifolieae</taxon>
        <taxon>Trifolium</taxon>
    </lineage>
</organism>
<dbReference type="Proteomes" id="UP000236291">
    <property type="component" value="Unassembled WGS sequence"/>
</dbReference>